<dbReference type="Pfam" id="PF00013">
    <property type="entry name" value="KH_1"/>
    <property type="match status" value="3"/>
</dbReference>
<feature type="compositionally biased region" description="Low complexity" evidence="3">
    <location>
        <begin position="16"/>
        <end position="29"/>
    </location>
</feature>
<comment type="caution">
    <text evidence="5">The sequence shown here is derived from an EMBL/GenBank/DDBJ whole genome shotgun (WGS) entry which is preliminary data.</text>
</comment>
<dbReference type="PANTHER" id="PTHR10288">
    <property type="entry name" value="KH DOMAIN CONTAINING RNA BINDING PROTEIN"/>
    <property type="match status" value="1"/>
</dbReference>
<feature type="domain" description="K Homology" evidence="4">
    <location>
        <begin position="104"/>
        <end position="174"/>
    </location>
</feature>
<dbReference type="SUPFAM" id="SSF54791">
    <property type="entry name" value="Eukaryotic type KH-domain (KH-domain type I)"/>
    <property type="match status" value="3"/>
</dbReference>
<dbReference type="AlphaFoldDB" id="A0AAU9K3Z9"/>
<dbReference type="EMBL" id="CAJZBQ010000046">
    <property type="protein sequence ID" value="CAG9328703.1"/>
    <property type="molecule type" value="Genomic_DNA"/>
</dbReference>
<proteinExistence type="predicted"/>
<evidence type="ECO:0000256" key="1">
    <source>
        <dbReference type="ARBA" id="ARBA00022737"/>
    </source>
</evidence>
<dbReference type="InterPro" id="IPR004087">
    <property type="entry name" value="KH_dom"/>
</dbReference>
<feature type="domain" description="K Homology" evidence="4">
    <location>
        <begin position="365"/>
        <end position="441"/>
    </location>
</feature>
<organism evidence="5 6">
    <name type="scientific">Blepharisma stoltei</name>
    <dbReference type="NCBI Taxonomy" id="1481888"/>
    <lineage>
        <taxon>Eukaryota</taxon>
        <taxon>Sar</taxon>
        <taxon>Alveolata</taxon>
        <taxon>Ciliophora</taxon>
        <taxon>Postciliodesmatophora</taxon>
        <taxon>Heterotrichea</taxon>
        <taxon>Heterotrichida</taxon>
        <taxon>Blepharismidae</taxon>
        <taxon>Blepharisma</taxon>
    </lineage>
</organism>
<reference evidence="5" key="1">
    <citation type="submission" date="2021-09" db="EMBL/GenBank/DDBJ databases">
        <authorList>
            <consortium name="AG Swart"/>
            <person name="Singh M."/>
            <person name="Singh A."/>
            <person name="Seah K."/>
            <person name="Emmerich C."/>
        </authorList>
    </citation>
    <scope>NUCLEOTIDE SEQUENCE</scope>
    <source>
        <strain evidence="5">ATCC30299</strain>
    </source>
</reference>
<evidence type="ECO:0000259" key="4">
    <source>
        <dbReference type="SMART" id="SM00322"/>
    </source>
</evidence>
<dbReference type="InterPro" id="IPR036612">
    <property type="entry name" value="KH_dom_type_1_sf"/>
</dbReference>
<dbReference type="GO" id="GO:0003723">
    <property type="term" value="F:RNA binding"/>
    <property type="evidence" value="ECO:0007669"/>
    <property type="project" value="UniProtKB-UniRule"/>
</dbReference>
<protein>
    <recommendedName>
        <fullName evidence="4">K Homology domain-containing protein</fullName>
    </recommendedName>
</protein>
<feature type="domain" description="K Homology" evidence="4">
    <location>
        <begin position="271"/>
        <end position="344"/>
    </location>
</feature>
<evidence type="ECO:0000313" key="5">
    <source>
        <dbReference type="EMBL" id="CAG9328703.1"/>
    </source>
</evidence>
<dbReference type="SMART" id="SM00322">
    <property type="entry name" value="KH"/>
    <property type="match status" value="4"/>
</dbReference>
<evidence type="ECO:0000313" key="6">
    <source>
        <dbReference type="Proteomes" id="UP001162131"/>
    </source>
</evidence>
<keyword evidence="2" id="KW-0694">RNA-binding</keyword>
<gene>
    <name evidence="5" type="ORF">BSTOLATCC_MIC46694</name>
</gene>
<name>A0AAU9K3Z9_9CILI</name>
<evidence type="ECO:0000256" key="2">
    <source>
        <dbReference type="PROSITE-ProRule" id="PRU00117"/>
    </source>
</evidence>
<dbReference type="CDD" id="cd00105">
    <property type="entry name" value="KH-I"/>
    <property type="match status" value="1"/>
</dbReference>
<dbReference type="Gene3D" id="3.30.310.210">
    <property type="match status" value="1"/>
</dbReference>
<accession>A0AAU9K3Z9</accession>
<keyword evidence="1" id="KW-0677">Repeat</keyword>
<dbReference type="Gene3D" id="3.30.1370.10">
    <property type="entry name" value="K Homology domain, type 1"/>
    <property type="match status" value="2"/>
</dbReference>
<dbReference type="PROSITE" id="PS50084">
    <property type="entry name" value="KH_TYPE_1"/>
    <property type="match status" value="4"/>
</dbReference>
<dbReference type="InterPro" id="IPR004088">
    <property type="entry name" value="KH_dom_type_1"/>
</dbReference>
<sequence>MDSRENSSRRVRSRSRSLSPSNSPSPESSLMLLIPESLVSHFINPDVTSRIKEESQIDKICIFEPNGVTREKIIGLYSADLNKRLHGFHLIINDFLTVGDYKMKEDGVIILIPENMVSLLIGKGGKQVKYLQEKSGTSISVNDKKSLASDRQVKIIGRPIDIETATKAICQLIRDRNFSPEPKPAPSPGRSQTRFVVPSTCAGILIGKGGQFTKRIKADFDVDIRLIKGDRRPLREDEHTAILSGSQSGISQVIPKIIQKIDEVMLNDGFRDPSVKMLITPNQKMRLLANGASALKEIEYRSRCNKVRVLNDRHADRDDDVIVIIEGSPSYKEDATIMVFEHLEKNYEIPQRRNSPSPRREVRDDKSSISITVPDKLVARLIGRGGEQVKNMMDLSSCSITFHKTYEGVDTPEGDKARLCTLKGSTSSVASAIRIILENVNKLEQD</sequence>
<evidence type="ECO:0000256" key="3">
    <source>
        <dbReference type="SAM" id="MobiDB-lite"/>
    </source>
</evidence>
<keyword evidence="6" id="KW-1185">Reference proteome</keyword>
<dbReference type="Proteomes" id="UP001162131">
    <property type="component" value="Unassembled WGS sequence"/>
</dbReference>
<feature type="region of interest" description="Disordered" evidence="3">
    <location>
        <begin position="1"/>
        <end position="29"/>
    </location>
</feature>
<feature type="domain" description="K Homology" evidence="4">
    <location>
        <begin position="189"/>
        <end position="262"/>
    </location>
</feature>